<proteinExistence type="predicted"/>
<dbReference type="Proteomes" id="UP000199074">
    <property type="component" value="Unassembled WGS sequence"/>
</dbReference>
<dbReference type="STRING" id="429728.SAMN05216456_1941"/>
<dbReference type="EMBL" id="FPCK01000001">
    <property type="protein sequence ID" value="SFV33271.1"/>
    <property type="molecule type" value="Genomic_DNA"/>
</dbReference>
<keyword evidence="2" id="KW-1185">Reference proteome</keyword>
<dbReference type="OrthoDB" id="7948568at2"/>
<dbReference type="Gene3D" id="1.10.3210.10">
    <property type="entry name" value="Hypothetical protein af1432"/>
    <property type="match status" value="1"/>
</dbReference>
<dbReference type="RefSeq" id="WP_092423667.1">
    <property type="nucleotide sequence ID" value="NZ_FPCK01000001.1"/>
</dbReference>
<gene>
    <name evidence="1" type="ORF">SAMN05216456_1941</name>
</gene>
<accession>A0A1I7NF32</accession>
<reference evidence="1 2" key="1">
    <citation type="submission" date="2016-10" db="EMBL/GenBank/DDBJ databases">
        <authorList>
            <person name="de Groot N.N."/>
        </authorList>
    </citation>
    <scope>NUCLEOTIDE SEQUENCE [LARGE SCALE GENOMIC DNA]</scope>
    <source>
        <strain evidence="1 2">IPL20</strain>
    </source>
</reference>
<sequence>MTAFTQPMPSGVLFDLEDPRPEMVRLSDIVHHLVRLNRWNGNIEPVSYTIAQHSLATAQACTLIEARPYCLLHNAPAAYTGELRTAVKLWAVDKGADFTALEKRILYTAILPAFGLAPPTDAIALAVDKAAQIAAATELRDMVAGKPPAWHPNAQPLKTRLKFTPAIKIEEQFRLALEGALRPFGKVA</sequence>
<protein>
    <submittedName>
        <fullName evidence="1">5'-deoxynucleotidase YfbR</fullName>
    </submittedName>
</protein>
<name>A0A1I7NF32_9HYPH</name>
<dbReference type="SUPFAM" id="SSF109604">
    <property type="entry name" value="HD-domain/PDEase-like"/>
    <property type="match status" value="1"/>
</dbReference>
<evidence type="ECO:0000313" key="2">
    <source>
        <dbReference type="Proteomes" id="UP000199074"/>
    </source>
</evidence>
<evidence type="ECO:0000313" key="1">
    <source>
        <dbReference type="EMBL" id="SFV33271.1"/>
    </source>
</evidence>
<dbReference type="AlphaFoldDB" id="A0A1I7NF32"/>
<organism evidence="1 2">
    <name type="scientific">Devosia crocina</name>
    <dbReference type="NCBI Taxonomy" id="429728"/>
    <lineage>
        <taxon>Bacteria</taxon>
        <taxon>Pseudomonadati</taxon>
        <taxon>Pseudomonadota</taxon>
        <taxon>Alphaproteobacteria</taxon>
        <taxon>Hyphomicrobiales</taxon>
        <taxon>Devosiaceae</taxon>
        <taxon>Devosia</taxon>
    </lineage>
</organism>